<feature type="transmembrane region" description="Helical" evidence="2">
    <location>
        <begin position="854"/>
        <end position="873"/>
    </location>
</feature>
<dbReference type="SUPFAM" id="SSF82866">
    <property type="entry name" value="Multidrug efflux transporter AcrB transmembrane domain"/>
    <property type="match status" value="2"/>
</dbReference>
<gene>
    <name evidence="3" type="ORF">SAMN04489727_3323</name>
</gene>
<proteinExistence type="predicted"/>
<evidence type="ECO:0000256" key="2">
    <source>
        <dbReference type="SAM" id="Phobius"/>
    </source>
</evidence>
<dbReference type="PANTHER" id="PTHR32063">
    <property type="match status" value="1"/>
</dbReference>
<dbReference type="EMBL" id="FNSO01000004">
    <property type="protein sequence ID" value="SEC31630.1"/>
    <property type="molecule type" value="Genomic_DNA"/>
</dbReference>
<dbReference type="SUPFAM" id="SSF82693">
    <property type="entry name" value="Multidrug efflux transporter AcrB pore domain, PN1, PN2, PC1 and PC2 subdomains"/>
    <property type="match status" value="2"/>
</dbReference>
<feature type="transmembrane region" description="Helical" evidence="2">
    <location>
        <begin position="880"/>
        <end position="900"/>
    </location>
</feature>
<feature type="region of interest" description="Disordered" evidence="1">
    <location>
        <begin position="1014"/>
        <end position="1042"/>
    </location>
</feature>
<dbReference type="SUPFAM" id="SSF82714">
    <property type="entry name" value="Multidrug efflux transporter AcrB TolC docking domain, DN and DC subdomains"/>
    <property type="match status" value="2"/>
</dbReference>
<dbReference type="RefSeq" id="WP_091308056.1">
    <property type="nucleotide sequence ID" value="NZ_FNSO01000004.1"/>
</dbReference>
<feature type="transmembrane region" description="Helical" evidence="2">
    <location>
        <begin position="386"/>
        <end position="410"/>
    </location>
</feature>
<dbReference type="Proteomes" id="UP000199622">
    <property type="component" value="Unassembled WGS sequence"/>
</dbReference>
<dbReference type="Gene3D" id="1.20.1640.10">
    <property type="entry name" value="Multidrug efflux transporter AcrB transmembrane domain"/>
    <property type="match status" value="2"/>
</dbReference>
<dbReference type="InterPro" id="IPR027463">
    <property type="entry name" value="AcrB_DN_DC_subdom"/>
</dbReference>
<dbReference type="Gene3D" id="3.30.70.1440">
    <property type="entry name" value="Multidrug efflux transporter AcrB pore domain"/>
    <property type="match status" value="1"/>
</dbReference>
<dbReference type="OrthoDB" id="3306666at2"/>
<evidence type="ECO:0000256" key="1">
    <source>
        <dbReference type="SAM" id="MobiDB-lite"/>
    </source>
</evidence>
<keyword evidence="2" id="KW-1133">Transmembrane helix</keyword>
<dbReference type="PRINTS" id="PR00702">
    <property type="entry name" value="ACRIFLAVINRP"/>
</dbReference>
<feature type="transmembrane region" description="Helical" evidence="2">
    <location>
        <begin position="463"/>
        <end position="490"/>
    </location>
</feature>
<feature type="transmembrane region" description="Helical" evidence="2">
    <location>
        <begin position="534"/>
        <end position="552"/>
    </location>
</feature>
<feature type="transmembrane region" description="Helical" evidence="2">
    <location>
        <begin position="360"/>
        <end position="380"/>
    </location>
</feature>
<keyword evidence="2" id="KW-0472">Membrane</keyword>
<evidence type="ECO:0000313" key="4">
    <source>
        <dbReference type="Proteomes" id="UP000199622"/>
    </source>
</evidence>
<sequence>MSVLARSSLRNRSLIGLLALVVVGFGAFALPQLKQQLFPSLQFPQAQIVTAYPGASPDAVDRQVSEPLEGGLQGLKGLEQVTSTSSDGVSRVVAQFEFGTDIDAAVSQIQQVVNQVRPRLPQNTEPAVSAGSTDDLPVVLVAAGTTGDPQQLAPALTDQVAPELRKIDGVRTVTVTGVQQPRVTITLDYAKLAAAGVDPASIATTLQTAGAAVPAGTLTENGKTLSVQVGGGQTTVDSLRGLYLTPSAAARGRGPVKLGDVADVQPGFAPPTSITRTNGKPSLGLSITMVDNGNAVAISDAVRDKLPDLAKKTGAEMSVVFDQGTPVKDAISGLTTEGLLGLAFAVVVILLFLLSVRSTLVTAVSIPLSVVVALIALWTGDLSLNLLTLGALTIAIGRVVDDSIVVLENIKRHLAYGEEKDRAVLDGVREVAGAVTSSTLTTVAVFLPIAFVGGFVGELFSPFAITVTVALLASLLVSLTVVPVLAYWFLKRPAVPADAVEAERAREAAVERERRSILQRAYLPVIRFATRRRLTVVLLALLIFAGTVGLATRLNTNFLDSSGGTTLNMTQKLPAGTSVEAKEKAATAVEQALAAEPAVQTYQVSIGGGGAFGFGGGTNTSISVTVAKDTDLNSLSDRLRAKLTSRPELGEIKIGADASGFNSDQVSVTVTAPSEAALKPASDQVVRALGGVAGLTEVSSDLSVGSPRVQVEVDDAAAAARGLSASTIGQVANQAIAGRTVTQLPVDGQRTDIVLRAGTAPVTVDQVKALPIPGPAGVVRLDEVARVSTVDGPAAVHRTGGDLSTTVTAKNTGDDLTKTTADIKSKLDGLTFTGGAAYSLGGVSQDQQEAFSNLFLALLAAIAIVFLIMVATFRSLIQPLILLVSIPFAATGAIGLLLATGTALGLPALIGMLMLVGIVVTNAIVLIDLINQYRAEGMSVSDAVTEGGRRRLRPILMTAAATIFALVPMALGITGQGGFIGRPLAIVVIGGLVSSTLLTLVLVPTLYTMVETRKERRRARREARRTPAQAPETESLDPTPTA</sequence>
<feature type="transmembrane region" description="Helical" evidence="2">
    <location>
        <begin position="330"/>
        <end position="353"/>
    </location>
</feature>
<dbReference type="InterPro" id="IPR001036">
    <property type="entry name" value="Acrflvin-R"/>
</dbReference>
<dbReference type="Pfam" id="PF00873">
    <property type="entry name" value="ACR_tran"/>
    <property type="match status" value="1"/>
</dbReference>
<feature type="transmembrane region" description="Helical" evidence="2">
    <location>
        <begin position="952"/>
        <end position="973"/>
    </location>
</feature>
<dbReference type="Gene3D" id="3.30.2090.10">
    <property type="entry name" value="Multidrug efflux transporter AcrB TolC docking domain, DN and DC subdomains"/>
    <property type="match status" value="2"/>
</dbReference>
<reference evidence="4" key="1">
    <citation type="submission" date="2016-10" db="EMBL/GenBank/DDBJ databases">
        <authorList>
            <person name="Varghese N."/>
            <person name="Submissions S."/>
        </authorList>
    </citation>
    <scope>NUCLEOTIDE SEQUENCE [LARGE SCALE GENOMIC DNA]</scope>
    <source>
        <strain evidence="4">DSM 44544</strain>
    </source>
</reference>
<accession>A0A1H4RIB3</accession>
<dbReference type="AlphaFoldDB" id="A0A1H4RIB3"/>
<name>A0A1H4RIB3_9PSEU</name>
<dbReference type="Gene3D" id="3.30.70.1320">
    <property type="entry name" value="Multidrug efflux transporter AcrB pore domain like"/>
    <property type="match status" value="1"/>
</dbReference>
<organism evidence="3 4">
    <name type="scientific">Amycolatopsis tolypomycina</name>
    <dbReference type="NCBI Taxonomy" id="208445"/>
    <lineage>
        <taxon>Bacteria</taxon>
        <taxon>Bacillati</taxon>
        <taxon>Actinomycetota</taxon>
        <taxon>Actinomycetes</taxon>
        <taxon>Pseudonocardiales</taxon>
        <taxon>Pseudonocardiaceae</taxon>
        <taxon>Amycolatopsis</taxon>
    </lineage>
</organism>
<dbReference type="STRING" id="208445.SAMN04489727_3323"/>
<dbReference type="PANTHER" id="PTHR32063:SF0">
    <property type="entry name" value="SWARMING MOTILITY PROTEIN SWRC"/>
    <property type="match status" value="1"/>
</dbReference>
<evidence type="ECO:0000313" key="3">
    <source>
        <dbReference type="EMBL" id="SEC31630.1"/>
    </source>
</evidence>
<dbReference type="Gene3D" id="3.30.70.1430">
    <property type="entry name" value="Multidrug efflux transporter AcrB pore domain"/>
    <property type="match status" value="2"/>
</dbReference>
<feature type="transmembrane region" description="Helical" evidence="2">
    <location>
        <begin position="431"/>
        <end position="457"/>
    </location>
</feature>
<keyword evidence="2" id="KW-0812">Transmembrane</keyword>
<feature type="transmembrane region" description="Helical" evidence="2">
    <location>
        <begin position="906"/>
        <end position="931"/>
    </location>
</feature>
<keyword evidence="4" id="KW-1185">Reference proteome</keyword>
<protein>
    <submittedName>
        <fullName evidence="3">Hydrophobic/amphiphilic exporter-1, HAE1 family</fullName>
    </submittedName>
</protein>
<feature type="transmembrane region" description="Helical" evidence="2">
    <location>
        <begin position="985"/>
        <end position="1010"/>
    </location>
</feature>
<dbReference type="GO" id="GO:0005886">
    <property type="term" value="C:plasma membrane"/>
    <property type="evidence" value="ECO:0007669"/>
    <property type="project" value="TreeGrafter"/>
</dbReference>
<dbReference type="GO" id="GO:0042910">
    <property type="term" value="F:xenobiotic transmembrane transporter activity"/>
    <property type="evidence" value="ECO:0007669"/>
    <property type="project" value="TreeGrafter"/>
</dbReference>